<dbReference type="EMBL" id="QMIF01000002">
    <property type="protein sequence ID" value="TVM35616.1"/>
    <property type="molecule type" value="Genomic_DNA"/>
</dbReference>
<dbReference type="AlphaFoldDB" id="A0A6P1ZJ96"/>
<evidence type="ECO:0000313" key="5">
    <source>
        <dbReference type="Proteomes" id="UP000434052"/>
    </source>
</evidence>
<dbReference type="Proteomes" id="UP000434052">
    <property type="component" value="Unassembled WGS sequence"/>
</dbReference>
<feature type="domain" description="TtsA-like Glycoside hydrolase family 108" evidence="2">
    <location>
        <begin position="39"/>
        <end position="132"/>
    </location>
</feature>
<gene>
    <name evidence="4" type="ORF">DQK91_02830</name>
</gene>
<dbReference type="SUPFAM" id="SSF53955">
    <property type="entry name" value="Lysozyme-like"/>
    <property type="match status" value="1"/>
</dbReference>
<dbReference type="Gene3D" id="1.20.141.10">
    <property type="entry name" value="Chitosanase, subunit A, domain 1"/>
    <property type="match status" value="1"/>
</dbReference>
<dbReference type="InterPro" id="IPR018537">
    <property type="entry name" value="Peptidoglycan-bd_3"/>
</dbReference>
<feature type="region of interest" description="Disordered" evidence="1">
    <location>
        <begin position="1"/>
        <end position="23"/>
    </location>
</feature>
<dbReference type="Pfam" id="PF05838">
    <property type="entry name" value="Glyco_hydro_108"/>
    <property type="match status" value="1"/>
</dbReference>
<dbReference type="RefSeq" id="WP_144233945.1">
    <property type="nucleotide sequence ID" value="NZ_QMIF01000002.1"/>
</dbReference>
<accession>A0A6P1ZJ96</accession>
<organism evidence="4 5">
    <name type="scientific">Oceanidesulfovibrio marinus</name>
    <dbReference type="NCBI Taxonomy" id="370038"/>
    <lineage>
        <taxon>Bacteria</taxon>
        <taxon>Pseudomonadati</taxon>
        <taxon>Thermodesulfobacteriota</taxon>
        <taxon>Desulfovibrionia</taxon>
        <taxon>Desulfovibrionales</taxon>
        <taxon>Desulfovibrionaceae</taxon>
        <taxon>Oceanidesulfovibrio</taxon>
    </lineage>
</organism>
<evidence type="ECO:0000259" key="2">
    <source>
        <dbReference type="Pfam" id="PF05838"/>
    </source>
</evidence>
<protein>
    <submittedName>
        <fullName evidence="4">Uncharacterized protein</fullName>
    </submittedName>
</protein>
<dbReference type="InterPro" id="IPR023346">
    <property type="entry name" value="Lysozyme-like_dom_sf"/>
</dbReference>
<proteinExistence type="predicted"/>
<evidence type="ECO:0000313" key="4">
    <source>
        <dbReference type="EMBL" id="TVM35616.1"/>
    </source>
</evidence>
<feature type="compositionally biased region" description="Polar residues" evidence="1">
    <location>
        <begin position="1"/>
        <end position="22"/>
    </location>
</feature>
<reference evidence="4 5" key="1">
    <citation type="submission" date="2018-06" db="EMBL/GenBank/DDBJ databases">
        <title>Complete genome of Desulfovibrio marinus P48SEP.</title>
        <authorList>
            <person name="Crispim J.S."/>
            <person name="Vidigal P.M.P."/>
            <person name="Silva L.C.F."/>
            <person name="Araujo L.C."/>
            <person name="Laguardia C.N."/>
            <person name="Dias R.S."/>
            <person name="Sousa M.P."/>
            <person name="Paula S.O."/>
            <person name="Silva C."/>
        </authorList>
    </citation>
    <scope>NUCLEOTIDE SEQUENCE [LARGE SCALE GENOMIC DNA]</scope>
    <source>
        <strain evidence="4 5">P48SEP</strain>
    </source>
</reference>
<evidence type="ECO:0000259" key="3">
    <source>
        <dbReference type="Pfam" id="PF09374"/>
    </source>
</evidence>
<dbReference type="InterPro" id="IPR008565">
    <property type="entry name" value="TtsA-like_GH18_dom"/>
</dbReference>
<name>A0A6P1ZJ96_9BACT</name>
<dbReference type="Pfam" id="PF09374">
    <property type="entry name" value="PG_binding_3"/>
    <property type="match status" value="1"/>
</dbReference>
<evidence type="ECO:0000256" key="1">
    <source>
        <dbReference type="SAM" id="MobiDB-lite"/>
    </source>
</evidence>
<dbReference type="OrthoDB" id="5359795at2"/>
<sequence length="215" mass="23751">MPQPSTSTAGTARAQQGRSPATGSGCAGLEDHLFECAFAFTQKWEGGARFHVVEGDPGGATKYGVSLRFLKGLPLRLADRTADGVITWHDVQALDAVTAKAIFHRYFWDATRCGSMTARVAVTMFDSAVNLGRRRAVRFLQLALGDAYTGRVDGLVGPKTLGAIRNFNDLWLACVVLDLREDYYCRLAESREWARKFIGGWINRTTDLKQFIQEV</sequence>
<feature type="domain" description="Peptidoglycan binding" evidence="3">
    <location>
        <begin position="135"/>
        <end position="205"/>
    </location>
</feature>
<comment type="caution">
    <text evidence="4">The sequence shown here is derived from an EMBL/GenBank/DDBJ whole genome shotgun (WGS) entry which is preliminary data.</text>
</comment>